<evidence type="ECO:0000259" key="1">
    <source>
        <dbReference type="Pfam" id="PF10022"/>
    </source>
</evidence>
<dbReference type="Pfam" id="PF10022">
    <property type="entry name" value="DUF2264"/>
    <property type="match status" value="1"/>
</dbReference>
<feature type="domain" description="DUF2264" evidence="1">
    <location>
        <begin position="18"/>
        <end position="360"/>
    </location>
</feature>
<gene>
    <name evidence="2" type="ORF">G7070_17380</name>
</gene>
<name>A0A6G7YA89_9ACTN</name>
<accession>A0A6G7YA89</accession>
<dbReference type="KEGG" id="prv:G7070_17380"/>
<sequence length="637" mass="67778">MSVTTPPGISPEDPLARREGWAALADRILTRAAADGSPLHARVVPPTTSPDRAAISDVDQLEGFARTFLLAALRLAQPDADATAQDAHAAWFLAGIAAGVDPASPEAWPPIEHHGQTMVEAAVIALGLHASRAATWDRLPARVQEQVVAWFSTGRGRRCADNNHVLLGATVQAFLASVGADHDRTETEYALATLERWYRGDGWYTDGEGRRFDHYNAFTFHFYPWFIDDMLGVRDRQQVWRGRLASFLGGYASLMGRDGRPVLQGRSLAYRWGVLGPFWLGAALDASPLSPGRTRALAASQVRAFLDAGVAADGRLSLGWRGGESASLLQQYSMAGSPHWASKGFLGLLWPDSHPLWSDPLDAPPVRDLTPLAVPGFLTHRAAGPTVLLNHGSDGHPRHDEPWYRRLAFSDATVPVEVGGVRDNSVVPLGGAWSDRGLRGGLTGPDWACSHRVGRVGGREVHLDLLSVVRGEHELRLARVRGAGERTVRVSGFAVTGDTAPTVATHGGTASCALPGLVSELTHLDLGAGPVAAEVGLAEVETALGTHTAVPYLDVPLTGDGDVVAALVRLGDAPGTPVEAPAVQAGDEGVVVTWGDLVRVVPWPPTDAWPGDALDQGVWQPWRSAGVLPVSRDGVRA</sequence>
<protein>
    <submittedName>
        <fullName evidence="2">DUF2264 domain-containing protein</fullName>
    </submittedName>
</protein>
<dbReference type="RefSeq" id="WP_166234797.1">
    <property type="nucleotide sequence ID" value="NZ_CP049865.1"/>
</dbReference>
<evidence type="ECO:0000313" key="2">
    <source>
        <dbReference type="EMBL" id="QIK73713.1"/>
    </source>
</evidence>
<dbReference type="PANTHER" id="PTHR35339:SF4">
    <property type="entry name" value="LINALOOL DEHYDRATASE_ISOMERASE DOMAIN-CONTAINING PROTEIN"/>
    <property type="match status" value="1"/>
</dbReference>
<keyword evidence="3" id="KW-1185">Reference proteome</keyword>
<evidence type="ECO:0000313" key="3">
    <source>
        <dbReference type="Proteomes" id="UP000501058"/>
    </source>
</evidence>
<dbReference type="InterPro" id="IPR016624">
    <property type="entry name" value="UCP014753"/>
</dbReference>
<organism evidence="2 3">
    <name type="scientific">Propioniciclava coleopterorum</name>
    <dbReference type="NCBI Taxonomy" id="2714937"/>
    <lineage>
        <taxon>Bacteria</taxon>
        <taxon>Bacillati</taxon>
        <taxon>Actinomycetota</taxon>
        <taxon>Actinomycetes</taxon>
        <taxon>Propionibacteriales</taxon>
        <taxon>Propionibacteriaceae</taxon>
        <taxon>Propioniciclava</taxon>
    </lineage>
</organism>
<dbReference type="AlphaFoldDB" id="A0A6G7YA89"/>
<proteinExistence type="predicted"/>
<dbReference type="Proteomes" id="UP000501058">
    <property type="component" value="Chromosome"/>
</dbReference>
<reference evidence="2 3" key="1">
    <citation type="submission" date="2020-03" db="EMBL/GenBank/DDBJ databases">
        <title>Propioniciclava sp. nov., isolated from Hydrophilus acuminatus.</title>
        <authorList>
            <person name="Hyun D.-W."/>
            <person name="Bae J.-W."/>
        </authorList>
    </citation>
    <scope>NUCLEOTIDE SEQUENCE [LARGE SCALE GENOMIC DNA]</scope>
    <source>
        <strain evidence="2 3">HDW11</strain>
    </source>
</reference>
<dbReference type="EMBL" id="CP049865">
    <property type="protein sequence ID" value="QIK73713.1"/>
    <property type="molecule type" value="Genomic_DNA"/>
</dbReference>
<dbReference type="PANTHER" id="PTHR35339">
    <property type="entry name" value="LINALOOL DEHYDRATASE_ISOMERASE DOMAIN-CONTAINING PROTEIN"/>
    <property type="match status" value="1"/>
</dbReference>
<dbReference type="InterPro" id="IPR049349">
    <property type="entry name" value="DUF2264_N"/>
</dbReference>